<dbReference type="EMBL" id="FQXM01000018">
    <property type="protein sequence ID" value="SHH88268.1"/>
    <property type="molecule type" value="Genomic_DNA"/>
</dbReference>
<evidence type="ECO:0000256" key="9">
    <source>
        <dbReference type="ARBA" id="ARBA00023141"/>
    </source>
</evidence>
<gene>
    <name evidence="11" type="primary">aroK</name>
    <name evidence="12" type="ORF">SAMN02745207_02978</name>
</gene>
<dbReference type="InterPro" id="IPR023000">
    <property type="entry name" value="Shikimate_kinase_CS"/>
</dbReference>
<evidence type="ECO:0000256" key="4">
    <source>
        <dbReference type="ARBA" id="ARBA00022605"/>
    </source>
</evidence>
<dbReference type="PANTHER" id="PTHR21087">
    <property type="entry name" value="SHIKIMATE KINASE"/>
    <property type="match status" value="1"/>
</dbReference>
<dbReference type="InterPro" id="IPR031322">
    <property type="entry name" value="Shikimate/glucono_kinase"/>
</dbReference>
<dbReference type="Pfam" id="PF01202">
    <property type="entry name" value="SKI"/>
    <property type="match status" value="1"/>
</dbReference>
<evidence type="ECO:0000313" key="12">
    <source>
        <dbReference type="EMBL" id="SHH88268.1"/>
    </source>
</evidence>
<dbReference type="AlphaFoldDB" id="A0A1M5WLC5"/>
<keyword evidence="11" id="KW-0479">Metal-binding</keyword>
<keyword evidence="13" id="KW-1185">Reference proteome</keyword>
<dbReference type="GO" id="GO:0005524">
    <property type="term" value="F:ATP binding"/>
    <property type="evidence" value="ECO:0007669"/>
    <property type="project" value="UniProtKB-UniRule"/>
</dbReference>
<dbReference type="InterPro" id="IPR000623">
    <property type="entry name" value="Shikimate_kinase/TSH1"/>
</dbReference>
<dbReference type="CDD" id="cd00464">
    <property type="entry name" value="SK"/>
    <property type="match status" value="1"/>
</dbReference>
<feature type="binding site" evidence="11">
    <location>
        <position position="36"/>
    </location>
    <ligand>
        <name>substrate</name>
    </ligand>
</feature>
<comment type="subunit">
    <text evidence="11">Monomer.</text>
</comment>
<feature type="binding site" evidence="11">
    <location>
        <position position="18"/>
    </location>
    <ligand>
        <name>Mg(2+)</name>
        <dbReference type="ChEBI" id="CHEBI:18420"/>
    </ligand>
</feature>
<dbReference type="SUPFAM" id="SSF52540">
    <property type="entry name" value="P-loop containing nucleoside triphosphate hydrolases"/>
    <property type="match status" value="1"/>
</dbReference>
<comment type="catalytic activity">
    <reaction evidence="10 11">
        <text>shikimate + ATP = 3-phosphoshikimate + ADP + H(+)</text>
        <dbReference type="Rhea" id="RHEA:13121"/>
        <dbReference type="ChEBI" id="CHEBI:15378"/>
        <dbReference type="ChEBI" id="CHEBI:30616"/>
        <dbReference type="ChEBI" id="CHEBI:36208"/>
        <dbReference type="ChEBI" id="CHEBI:145989"/>
        <dbReference type="ChEBI" id="CHEBI:456216"/>
        <dbReference type="EC" id="2.7.1.71"/>
    </reaction>
</comment>
<reference evidence="12 13" key="1">
    <citation type="submission" date="2016-11" db="EMBL/GenBank/DDBJ databases">
        <authorList>
            <person name="Jaros S."/>
            <person name="Januszkiewicz K."/>
            <person name="Wedrychowicz H."/>
        </authorList>
    </citation>
    <scope>NUCLEOTIDE SEQUENCE [LARGE SCALE GENOMIC DNA]</scope>
    <source>
        <strain evidence="12 13">DSM 8605</strain>
    </source>
</reference>
<dbReference type="GO" id="GO:0004765">
    <property type="term" value="F:shikimate kinase activity"/>
    <property type="evidence" value="ECO:0007669"/>
    <property type="project" value="UniProtKB-UniRule"/>
</dbReference>
<evidence type="ECO:0000256" key="10">
    <source>
        <dbReference type="ARBA" id="ARBA00048567"/>
    </source>
</evidence>
<feature type="binding site" evidence="11">
    <location>
        <position position="59"/>
    </location>
    <ligand>
        <name>substrate</name>
    </ligand>
</feature>
<dbReference type="GO" id="GO:0000287">
    <property type="term" value="F:magnesium ion binding"/>
    <property type="evidence" value="ECO:0007669"/>
    <property type="project" value="UniProtKB-UniRule"/>
</dbReference>
<keyword evidence="11" id="KW-0460">Magnesium</keyword>
<organism evidence="12 13">
    <name type="scientific">Clostridium grantii DSM 8605</name>
    <dbReference type="NCBI Taxonomy" id="1121316"/>
    <lineage>
        <taxon>Bacteria</taxon>
        <taxon>Bacillati</taxon>
        <taxon>Bacillota</taxon>
        <taxon>Clostridia</taxon>
        <taxon>Eubacteriales</taxon>
        <taxon>Clostridiaceae</taxon>
        <taxon>Clostridium</taxon>
    </lineage>
</organism>
<keyword evidence="8 11" id="KW-0067">ATP-binding</keyword>
<evidence type="ECO:0000256" key="1">
    <source>
        <dbReference type="ARBA" id="ARBA00004842"/>
    </source>
</evidence>
<feature type="binding site" evidence="11">
    <location>
        <position position="135"/>
    </location>
    <ligand>
        <name>substrate</name>
    </ligand>
</feature>
<keyword evidence="5 11" id="KW-0808">Transferase</keyword>
<dbReference type="GO" id="GO:0005829">
    <property type="term" value="C:cytosol"/>
    <property type="evidence" value="ECO:0007669"/>
    <property type="project" value="TreeGrafter"/>
</dbReference>
<keyword evidence="7 11" id="KW-0418">Kinase</keyword>
<evidence type="ECO:0000256" key="11">
    <source>
        <dbReference type="HAMAP-Rule" id="MF_00109"/>
    </source>
</evidence>
<keyword evidence="11" id="KW-0963">Cytoplasm</keyword>
<evidence type="ECO:0000256" key="7">
    <source>
        <dbReference type="ARBA" id="ARBA00022777"/>
    </source>
</evidence>
<dbReference type="RefSeq" id="WP_073339217.1">
    <property type="nucleotide sequence ID" value="NZ_FQXM01000018.1"/>
</dbReference>
<comment type="pathway">
    <text evidence="1 11">Metabolic intermediate biosynthesis; chorismate biosynthesis; chorismate from D-erythrose 4-phosphate and phosphoenolpyruvate: step 5/7.</text>
</comment>
<keyword evidence="6 11" id="KW-0547">Nucleotide-binding</keyword>
<evidence type="ECO:0000256" key="3">
    <source>
        <dbReference type="ARBA" id="ARBA00012154"/>
    </source>
</evidence>
<dbReference type="STRING" id="1121316.SAMN02745207_02978"/>
<keyword evidence="9 11" id="KW-0057">Aromatic amino acid biosynthesis</keyword>
<keyword evidence="4 11" id="KW-0028">Amino-acid biosynthesis</keyword>
<comment type="cofactor">
    <cofactor evidence="11">
        <name>Mg(2+)</name>
        <dbReference type="ChEBI" id="CHEBI:18420"/>
    </cofactor>
    <text evidence="11">Binds 1 Mg(2+) ion per subunit.</text>
</comment>
<evidence type="ECO:0000256" key="2">
    <source>
        <dbReference type="ARBA" id="ARBA00006997"/>
    </source>
</evidence>
<dbReference type="Proteomes" id="UP000184447">
    <property type="component" value="Unassembled WGS sequence"/>
</dbReference>
<evidence type="ECO:0000256" key="5">
    <source>
        <dbReference type="ARBA" id="ARBA00022679"/>
    </source>
</evidence>
<dbReference type="GO" id="GO:0009423">
    <property type="term" value="P:chorismate biosynthetic process"/>
    <property type="evidence" value="ECO:0007669"/>
    <property type="project" value="UniProtKB-UniRule"/>
</dbReference>
<accession>A0A1M5WLC5</accession>
<dbReference type="PROSITE" id="PS01128">
    <property type="entry name" value="SHIKIMATE_KINASE"/>
    <property type="match status" value="1"/>
</dbReference>
<proteinExistence type="inferred from homology"/>
<comment type="caution">
    <text evidence="11">Lacks conserved residue(s) required for the propagation of feature annotation.</text>
</comment>
<feature type="binding site" evidence="11">
    <location>
        <position position="81"/>
    </location>
    <ligand>
        <name>substrate</name>
    </ligand>
</feature>
<dbReference type="HAMAP" id="MF_00109">
    <property type="entry name" value="Shikimate_kinase"/>
    <property type="match status" value="1"/>
</dbReference>
<comment type="subcellular location">
    <subcellularLocation>
        <location evidence="11">Cytoplasm</location>
    </subcellularLocation>
</comment>
<dbReference type="GO" id="GO:0009073">
    <property type="term" value="P:aromatic amino acid family biosynthetic process"/>
    <property type="evidence" value="ECO:0007669"/>
    <property type="project" value="UniProtKB-KW"/>
</dbReference>
<sequence length="166" mass="18885">MIENKNLVLIGMPGCGKSTIGHLLSEKLDLPFCDIDQYIENKEKKKIKDIFKDGEAIFRKIEKQAVKEVSLKTPMVISTGGGVIKDEDNINQLKKNGIIIFINRPLELIISDINTEDRPLLKEQSGALEKLYEQRYHLYKMYCDYEIKNISSLEGVVEGILELVGK</sequence>
<dbReference type="OrthoDB" id="9800332at2"/>
<dbReference type="InterPro" id="IPR027417">
    <property type="entry name" value="P-loop_NTPase"/>
</dbReference>
<dbReference type="UniPathway" id="UPA00053">
    <property type="reaction ID" value="UER00088"/>
</dbReference>
<feature type="binding site" evidence="11">
    <location>
        <begin position="14"/>
        <end position="19"/>
    </location>
    <ligand>
        <name>ATP</name>
        <dbReference type="ChEBI" id="CHEBI:30616"/>
    </ligand>
</feature>
<dbReference type="Gene3D" id="3.40.50.300">
    <property type="entry name" value="P-loop containing nucleotide triphosphate hydrolases"/>
    <property type="match status" value="1"/>
</dbReference>
<dbReference type="PRINTS" id="PR01100">
    <property type="entry name" value="SHIKIMTKNASE"/>
</dbReference>
<evidence type="ECO:0000256" key="8">
    <source>
        <dbReference type="ARBA" id="ARBA00022840"/>
    </source>
</evidence>
<protein>
    <recommendedName>
        <fullName evidence="3 11">Shikimate kinase</fullName>
        <shortName evidence="11">SK</shortName>
        <ecNumber evidence="3 11">2.7.1.71</ecNumber>
    </recommendedName>
</protein>
<comment type="function">
    <text evidence="11">Catalyzes the specific phosphorylation of the 3-hydroxyl group of shikimic acid using ATP as a cosubstrate.</text>
</comment>
<evidence type="ECO:0000256" key="6">
    <source>
        <dbReference type="ARBA" id="ARBA00022741"/>
    </source>
</evidence>
<comment type="similarity">
    <text evidence="2 11">Belongs to the shikimate kinase family.</text>
</comment>
<dbReference type="PANTHER" id="PTHR21087:SF16">
    <property type="entry name" value="SHIKIMATE KINASE 1, CHLOROPLASTIC"/>
    <property type="match status" value="1"/>
</dbReference>
<feature type="binding site" evidence="11">
    <location>
        <position position="118"/>
    </location>
    <ligand>
        <name>ATP</name>
        <dbReference type="ChEBI" id="CHEBI:30616"/>
    </ligand>
</feature>
<name>A0A1M5WLC5_9CLOT</name>
<evidence type="ECO:0000313" key="13">
    <source>
        <dbReference type="Proteomes" id="UP000184447"/>
    </source>
</evidence>
<dbReference type="EC" id="2.7.1.71" evidence="3 11"/>
<dbReference type="GO" id="GO:0008652">
    <property type="term" value="P:amino acid biosynthetic process"/>
    <property type="evidence" value="ECO:0007669"/>
    <property type="project" value="UniProtKB-KW"/>
</dbReference>